<evidence type="ECO:0000313" key="5">
    <source>
        <dbReference type="Proteomes" id="UP000094336"/>
    </source>
</evidence>
<dbReference type="OrthoDB" id="2501249at2759"/>
<dbReference type="Pfam" id="PF01165">
    <property type="entry name" value="Ribosomal_S21"/>
    <property type="match status" value="1"/>
</dbReference>
<dbReference type="EMBL" id="KV454426">
    <property type="protein sequence ID" value="ODQ83239.1"/>
    <property type="molecule type" value="Genomic_DNA"/>
</dbReference>
<dbReference type="GO" id="GO:0005763">
    <property type="term" value="C:mitochondrial small ribosomal subunit"/>
    <property type="evidence" value="ECO:0007669"/>
    <property type="project" value="TreeGrafter"/>
</dbReference>
<keyword evidence="2" id="KW-0689">Ribosomal protein</keyword>
<accession>A0A1E3QZX0</accession>
<dbReference type="PANTHER" id="PTHR41237">
    <property type="entry name" value="37S RIBOSOMAL PROTEIN MRP21, MITOCHONDRIAL"/>
    <property type="match status" value="1"/>
</dbReference>
<dbReference type="InterPro" id="IPR001911">
    <property type="entry name" value="Ribosomal_bS21"/>
</dbReference>
<dbReference type="GO" id="GO:0003735">
    <property type="term" value="F:structural constituent of ribosome"/>
    <property type="evidence" value="ECO:0007669"/>
    <property type="project" value="InterPro"/>
</dbReference>
<dbReference type="STRING" id="984486.A0A1E3QZX0"/>
<keyword evidence="3" id="KW-0687">Ribonucleoprotein</keyword>
<dbReference type="Proteomes" id="UP000094336">
    <property type="component" value="Unassembled WGS sequence"/>
</dbReference>
<evidence type="ECO:0000256" key="3">
    <source>
        <dbReference type="ARBA" id="ARBA00023274"/>
    </source>
</evidence>
<protein>
    <recommendedName>
        <fullName evidence="6">Ribosomal protein S21</fullName>
    </recommendedName>
</protein>
<reference evidence="5" key="1">
    <citation type="submission" date="2016-05" db="EMBL/GenBank/DDBJ databases">
        <title>Comparative genomics of biotechnologically important yeasts.</title>
        <authorList>
            <consortium name="DOE Joint Genome Institute"/>
            <person name="Riley R."/>
            <person name="Haridas S."/>
            <person name="Wolfe K.H."/>
            <person name="Lopes M.R."/>
            <person name="Hittinger C.T."/>
            <person name="Goker M."/>
            <person name="Salamov A."/>
            <person name="Wisecaver J."/>
            <person name="Long T.M."/>
            <person name="Aerts A.L."/>
            <person name="Barry K."/>
            <person name="Choi C."/>
            <person name="Clum A."/>
            <person name="Coughlan A.Y."/>
            <person name="Deshpande S."/>
            <person name="Douglass A.P."/>
            <person name="Hanson S.J."/>
            <person name="Klenk H.-P."/>
            <person name="Labutti K."/>
            <person name="Lapidus A."/>
            <person name="Lindquist E."/>
            <person name="Lipzen A."/>
            <person name="Meier-Kolthoff J.P."/>
            <person name="Ohm R.A."/>
            <person name="Otillar R.P."/>
            <person name="Pangilinan J."/>
            <person name="Peng Y."/>
            <person name="Rokas A."/>
            <person name="Rosa C.A."/>
            <person name="Scheuner C."/>
            <person name="Sibirny A.A."/>
            <person name="Slot J.C."/>
            <person name="Stielow J.B."/>
            <person name="Sun H."/>
            <person name="Kurtzman C.P."/>
            <person name="Blackwell M."/>
            <person name="Grigoriev I.V."/>
            <person name="Jeffries T.W."/>
        </authorList>
    </citation>
    <scope>NUCLEOTIDE SEQUENCE [LARGE SCALE GENOMIC DNA]</scope>
    <source>
        <strain evidence="5">NRRL Y-12698</strain>
    </source>
</reference>
<sequence>MIASPKAVAQNMKLSGPTAGRTVEVSNGNLHAALMSLNRLCNNNNIRGQSMDQRFHIRPTKYKQERKLVAKKKSFNKGITRLMKMVHEAKRRGY</sequence>
<dbReference type="NCBIfam" id="TIGR00030">
    <property type="entry name" value="S21p"/>
    <property type="match status" value="1"/>
</dbReference>
<dbReference type="PANTHER" id="PTHR41237:SF1">
    <property type="entry name" value="SMALL RIBOSOMAL SUBUNIT PROTEIN BS21M"/>
    <property type="match status" value="1"/>
</dbReference>
<proteinExistence type="inferred from homology"/>
<evidence type="ECO:0000256" key="2">
    <source>
        <dbReference type="ARBA" id="ARBA00022980"/>
    </source>
</evidence>
<comment type="similarity">
    <text evidence="1">Belongs to the bacterial ribosomal protein bS21 family.</text>
</comment>
<dbReference type="GeneID" id="30149321"/>
<evidence type="ECO:0008006" key="6">
    <source>
        <dbReference type="Google" id="ProtNLM"/>
    </source>
</evidence>
<keyword evidence="5" id="KW-1185">Reference proteome</keyword>
<dbReference type="RefSeq" id="XP_018988567.1">
    <property type="nucleotide sequence ID" value="XM_019131468.1"/>
</dbReference>
<organism evidence="4 5">
    <name type="scientific">Babjeviella inositovora NRRL Y-12698</name>
    <dbReference type="NCBI Taxonomy" id="984486"/>
    <lineage>
        <taxon>Eukaryota</taxon>
        <taxon>Fungi</taxon>
        <taxon>Dikarya</taxon>
        <taxon>Ascomycota</taxon>
        <taxon>Saccharomycotina</taxon>
        <taxon>Pichiomycetes</taxon>
        <taxon>Serinales incertae sedis</taxon>
        <taxon>Babjeviella</taxon>
    </lineage>
</organism>
<dbReference type="InterPro" id="IPR052837">
    <property type="entry name" value="Mitoribosomal_bS21"/>
</dbReference>
<name>A0A1E3QZX0_9ASCO</name>
<dbReference type="GO" id="GO:0070124">
    <property type="term" value="P:mitochondrial translational initiation"/>
    <property type="evidence" value="ECO:0007669"/>
    <property type="project" value="TreeGrafter"/>
</dbReference>
<evidence type="ECO:0000256" key="1">
    <source>
        <dbReference type="ARBA" id="ARBA00006640"/>
    </source>
</evidence>
<evidence type="ECO:0000313" key="4">
    <source>
        <dbReference type="EMBL" id="ODQ83239.1"/>
    </source>
</evidence>
<gene>
    <name evidence="4" type="ORF">BABINDRAFT_29897</name>
</gene>
<dbReference type="AlphaFoldDB" id="A0A1E3QZX0"/>